<evidence type="ECO:0000256" key="1">
    <source>
        <dbReference type="ARBA" id="ARBA00006432"/>
    </source>
</evidence>
<name>S7REI9_GLOTA</name>
<organism evidence="4 5">
    <name type="scientific">Gloeophyllum trabeum (strain ATCC 11539 / FP-39264 / Madison 617)</name>
    <name type="common">Brown rot fungus</name>
    <dbReference type="NCBI Taxonomy" id="670483"/>
    <lineage>
        <taxon>Eukaryota</taxon>
        <taxon>Fungi</taxon>
        <taxon>Dikarya</taxon>
        <taxon>Basidiomycota</taxon>
        <taxon>Agaricomycotina</taxon>
        <taxon>Agaricomycetes</taxon>
        <taxon>Gloeophyllales</taxon>
        <taxon>Gloeophyllaceae</taxon>
        <taxon>Gloeophyllum</taxon>
    </lineage>
</organism>
<accession>S7REI9</accession>
<protein>
    <submittedName>
        <fullName evidence="4">Acetyl-CoA synthetase-like protein</fullName>
    </submittedName>
</protein>
<dbReference type="EMBL" id="KB469307">
    <property type="protein sequence ID" value="EPQ52655.1"/>
    <property type="molecule type" value="Genomic_DNA"/>
</dbReference>
<dbReference type="InterPro" id="IPR042099">
    <property type="entry name" value="ANL_N_sf"/>
</dbReference>
<keyword evidence="2" id="KW-0812">Transmembrane</keyword>
<sequence>MTVDPERPITLDSVLASRAHSEPNQRFLLRPERDSIDTDAQPITYGIFDGHVSRLARKWTLDEQASVIRPRAVVGVFFPSGYTLAAVMFALLRLGAVPFCISIRNSDEAVRHLVKVGNVSAIVAAKENGLYERIWTTLQCSGDSGIPIFAVEKNELQDPPSDVEKAENPFPSLPFGTISGDDTAIMQHTSGSTAFPKPVPLSNRLLLRSLQGGTWWVDNLHTRGDVAVGQPPIFHMFGLIGGLLNALYRGHTFAIPPLPADDNNGLFPGAQTLRKYALRVGATEFFGVSSSVVGLARSEGGIDLLKTLKRVLVAGAPMPRENGDWIVNQGVHLVEGVGSTEGGSLLHSNRPRGDPNWQAMRVCWNVDHHFEPFGHPSSGVYELILHSSELSGKFPGSDPETGHLSTHDLFQEYPEPGSNTWRHCGRSDDVLLLSSGQNWNPRPMELQIEASPIIQHAVIFGHARPFLGVLIAPRVSGSFVELDNGLREQIWSAVQVANAVAPRNARIARTCVIVLTPKGVVPLDDSPSTEEQQVVKTIPLADKGTPLRPKTYALFKEEIDRVYDGVF</sequence>
<dbReference type="RefSeq" id="XP_007868937.1">
    <property type="nucleotide sequence ID" value="XM_007870746.1"/>
</dbReference>
<dbReference type="GeneID" id="19304495"/>
<dbReference type="PANTHER" id="PTHR43201:SF8">
    <property type="entry name" value="ACYL-COA SYNTHETASE FAMILY MEMBER 3"/>
    <property type="match status" value="1"/>
</dbReference>
<feature type="domain" description="AMP-dependent synthetase/ligase" evidence="3">
    <location>
        <begin position="31"/>
        <end position="354"/>
    </location>
</feature>
<dbReference type="AlphaFoldDB" id="S7REI9"/>
<feature type="transmembrane region" description="Helical" evidence="2">
    <location>
        <begin position="72"/>
        <end position="92"/>
    </location>
</feature>
<dbReference type="eggNOG" id="KOG1178">
    <property type="taxonomic scope" value="Eukaryota"/>
</dbReference>
<dbReference type="OMA" id="DYVYLAH"/>
<dbReference type="OrthoDB" id="429813at2759"/>
<keyword evidence="2" id="KW-1133">Transmembrane helix</keyword>
<dbReference type="STRING" id="670483.S7REI9"/>
<keyword evidence="2" id="KW-0472">Membrane</keyword>
<dbReference type="Proteomes" id="UP000030669">
    <property type="component" value="Unassembled WGS sequence"/>
</dbReference>
<evidence type="ECO:0000313" key="4">
    <source>
        <dbReference type="EMBL" id="EPQ52655.1"/>
    </source>
</evidence>
<dbReference type="Pfam" id="PF23562">
    <property type="entry name" value="AMP-binding_C_3"/>
    <property type="match status" value="1"/>
</dbReference>
<comment type="similarity">
    <text evidence="1">Belongs to the ATP-dependent AMP-binding enzyme family.</text>
</comment>
<keyword evidence="5" id="KW-1185">Reference proteome</keyword>
<evidence type="ECO:0000313" key="5">
    <source>
        <dbReference type="Proteomes" id="UP000030669"/>
    </source>
</evidence>
<gene>
    <name evidence="4" type="ORF">GLOTRDRAFT_140323</name>
</gene>
<dbReference type="GO" id="GO:0031956">
    <property type="term" value="F:medium-chain fatty acid-CoA ligase activity"/>
    <property type="evidence" value="ECO:0007669"/>
    <property type="project" value="TreeGrafter"/>
</dbReference>
<dbReference type="KEGG" id="gtr:GLOTRDRAFT_140323"/>
<reference evidence="4 5" key="1">
    <citation type="journal article" date="2012" name="Science">
        <title>The Paleozoic origin of enzymatic lignin decomposition reconstructed from 31 fungal genomes.</title>
        <authorList>
            <person name="Floudas D."/>
            <person name="Binder M."/>
            <person name="Riley R."/>
            <person name="Barry K."/>
            <person name="Blanchette R.A."/>
            <person name="Henrissat B."/>
            <person name="Martinez A.T."/>
            <person name="Otillar R."/>
            <person name="Spatafora J.W."/>
            <person name="Yadav J.S."/>
            <person name="Aerts A."/>
            <person name="Benoit I."/>
            <person name="Boyd A."/>
            <person name="Carlson A."/>
            <person name="Copeland A."/>
            <person name="Coutinho P.M."/>
            <person name="de Vries R.P."/>
            <person name="Ferreira P."/>
            <person name="Findley K."/>
            <person name="Foster B."/>
            <person name="Gaskell J."/>
            <person name="Glotzer D."/>
            <person name="Gorecki P."/>
            <person name="Heitman J."/>
            <person name="Hesse C."/>
            <person name="Hori C."/>
            <person name="Igarashi K."/>
            <person name="Jurgens J.A."/>
            <person name="Kallen N."/>
            <person name="Kersten P."/>
            <person name="Kohler A."/>
            <person name="Kuees U."/>
            <person name="Kumar T.K.A."/>
            <person name="Kuo A."/>
            <person name="LaButti K."/>
            <person name="Larrondo L.F."/>
            <person name="Lindquist E."/>
            <person name="Ling A."/>
            <person name="Lombard V."/>
            <person name="Lucas S."/>
            <person name="Lundell T."/>
            <person name="Martin R."/>
            <person name="McLaughlin D.J."/>
            <person name="Morgenstern I."/>
            <person name="Morin E."/>
            <person name="Murat C."/>
            <person name="Nagy L.G."/>
            <person name="Nolan M."/>
            <person name="Ohm R.A."/>
            <person name="Patyshakuliyeva A."/>
            <person name="Rokas A."/>
            <person name="Ruiz-Duenas F.J."/>
            <person name="Sabat G."/>
            <person name="Salamov A."/>
            <person name="Samejima M."/>
            <person name="Schmutz J."/>
            <person name="Slot J.C."/>
            <person name="St John F."/>
            <person name="Stenlid J."/>
            <person name="Sun H."/>
            <person name="Sun S."/>
            <person name="Syed K."/>
            <person name="Tsang A."/>
            <person name="Wiebenga A."/>
            <person name="Young D."/>
            <person name="Pisabarro A."/>
            <person name="Eastwood D.C."/>
            <person name="Martin F."/>
            <person name="Cullen D."/>
            <person name="Grigoriev I.V."/>
            <person name="Hibbett D.S."/>
        </authorList>
    </citation>
    <scope>NUCLEOTIDE SEQUENCE [LARGE SCALE GENOMIC DNA]</scope>
    <source>
        <strain evidence="4 5">ATCC 11539</strain>
    </source>
</reference>
<dbReference type="SUPFAM" id="SSF56801">
    <property type="entry name" value="Acetyl-CoA synthetase-like"/>
    <property type="match status" value="1"/>
</dbReference>
<dbReference type="InterPro" id="IPR000873">
    <property type="entry name" value="AMP-dep_synth/lig_dom"/>
</dbReference>
<dbReference type="GO" id="GO:0006631">
    <property type="term" value="P:fatty acid metabolic process"/>
    <property type="evidence" value="ECO:0007669"/>
    <property type="project" value="TreeGrafter"/>
</dbReference>
<dbReference type="Pfam" id="PF00501">
    <property type="entry name" value="AMP-binding"/>
    <property type="match status" value="1"/>
</dbReference>
<dbReference type="PANTHER" id="PTHR43201">
    <property type="entry name" value="ACYL-COA SYNTHETASE"/>
    <property type="match status" value="1"/>
</dbReference>
<evidence type="ECO:0000256" key="2">
    <source>
        <dbReference type="SAM" id="Phobius"/>
    </source>
</evidence>
<dbReference type="Gene3D" id="3.40.50.12780">
    <property type="entry name" value="N-terminal domain of ligase-like"/>
    <property type="match status" value="1"/>
</dbReference>
<dbReference type="HOGENOM" id="CLU_447592_0_0_1"/>
<evidence type="ECO:0000259" key="3">
    <source>
        <dbReference type="Pfam" id="PF00501"/>
    </source>
</evidence>
<proteinExistence type="inferred from homology"/>